<evidence type="ECO:0000313" key="3">
    <source>
        <dbReference type="EMBL" id="BAU77457.1"/>
    </source>
</evidence>
<name>A0A143SZ67_STRAW</name>
<accession>A0A143SZ67</accession>
<protein>
    <submittedName>
        <fullName evidence="3">Uncharacterized protein</fullName>
    </submittedName>
</protein>
<evidence type="ECO:0000256" key="1">
    <source>
        <dbReference type="SAM" id="MobiDB-lite"/>
    </source>
</evidence>
<dbReference type="RefSeq" id="WP_037652854.1">
    <property type="nucleotide sequence ID" value="NZ_BAVY01000065.1"/>
</dbReference>
<feature type="region of interest" description="Disordered" evidence="1">
    <location>
        <begin position="1"/>
        <end position="27"/>
    </location>
</feature>
<keyword evidence="2" id="KW-0812">Transmembrane</keyword>
<reference evidence="3" key="1">
    <citation type="submission" date="2016-03" db="EMBL/GenBank/DDBJ databases">
        <title>Complete sequence of the second linear plasmid SAP2 of Streptomyces avermitilis.</title>
        <authorList>
            <person name="Ikeda H."/>
        </authorList>
    </citation>
    <scope>NUCLEOTIDE SEQUENCE</scope>
    <source>
        <strain evidence="3">MA-4680</strain>
        <plasmid evidence="3">SAP2</plasmid>
    </source>
</reference>
<keyword evidence="2" id="KW-1133">Transmembrane helix</keyword>
<sequence>MTSNKQLRATLGPVDAARSATVPDDVDERVHARVAGEVRSTSTTPVKKTPPWSVRRPAVLAGLACGLAAVTAGAMALSGAFGSGPDSGPRGPVEAEALSAFPLENTTDWVSYGDHVAVIHVDNEKISPVPDKAKEHGEGHVDRTGRLVIDKVLYNRSGSPELPSSFTVQLAGLWWEDGVGTQEFNFRGTSRLESGHSYIAVLVWDEDVQGFEAAALGGVLPFDKGTVGLGEIDGKTRQSLPPATEVEGMAKEFNGSDLSEIEDALKQATPYPAAAANPTLPAEQRYEKVVEAGQDT</sequence>
<feature type="transmembrane region" description="Helical" evidence="2">
    <location>
        <begin position="58"/>
        <end position="81"/>
    </location>
</feature>
<dbReference type="EMBL" id="AP017380">
    <property type="protein sequence ID" value="BAU77457.1"/>
    <property type="molecule type" value="Genomic_DNA"/>
</dbReference>
<dbReference type="AlphaFoldDB" id="A0A143SZ67"/>
<keyword evidence="3" id="KW-0614">Plasmid</keyword>
<gene>
    <name evidence="3" type="ORF">SAVERM_2p013</name>
</gene>
<organism evidence="3">
    <name type="scientific">Streptomyces avermitilis (strain ATCC 31267 / DSM 46492 / JCM 5070 / NBRC 14893 / NCIMB 12804 / NRRL 8165 / MA-4680)</name>
    <dbReference type="NCBI Taxonomy" id="227882"/>
    <lineage>
        <taxon>Bacteria</taxon>
        <taxon>Bacillati</taxon>
        <taxon>Actinomycetota</taxon>
        <taxon>Actinomycetes</taxon>
        <taxon>Kitasatosporales</taxon>
        <taxon>Streptomycetaceae</taxon>
        <taxon>Streptomyces</taxon>
    </lineage>
</organism>
<evidence type="ECO:0000256" key="2">
    <source>
        <dbReference type="SAM" id="Phobius"/>
    </source>
</evidence>
<keyword evidence="2" id="KW-0472">Membrane</keyword>
<proteinExistence type="predicted"/>
<geneLocation type="plasmid" evidence="3">
    <name>SAP2</name>
</geneLocation>
<dbReference type="OrthoDB" id="3775567at2"/>